<dbReference type="STRING" id="578458.D8PXK4"/>
<dbReference type="HOGENOM" id="CLU_008678_0_0_1"/>
<reference evidence="3 4" key="1">
    <citation type="journal article" date="2010" name="Nat. Biotechnol.">
        <title>Genome sequence of the model mushroom Schizophyllum commune.</title>
        <authorList>
            <person name="Ohm R.A."/>
            <person name="de Jong J.F."/>
            <person name="Lugones L.G."/>
            <person name="Aerts A."/>
            <person name="Kothe E."/>
            <person name="Stajich J.E."/>
            <person name="de Vries R.P."/>
            <person name="Record E."/>
            <person name="Levasseur A."/>
            <person name="Baker S.E."/>
            <person name="Bartholomew K.A."/>
            <person name="Coutinho P.M."/>
            <person name="Erdmann S."/>
            <person name="Fowler T.J."/>
            <person name="Gathman A.C."/>
            <person name="Lombard V."/>
            <person name="Henrissat B."/>
            <person name="Knabe N."/>
            <person name="Kuees U."/>
            <person name="Lilly W.W."/>
            <person name="Lindquist E."/>
            <person name="Lucas S."/>
            <person name="Magnuson J.K."/>
            <person name="Piumi F."/>
            <person name="Raudaskoski M."/>
            <person name="Salamov A."/>
            <person name="Schmutz J."/>
            <person name="Schwarze F.W.M.R."/>
            <person name="vanKuyk P.A."/>
            <person name="Horton J.S."/>
            <person name="Grigoriev I.V."/>
            <person name="Woesten H.A.B."/>
        </authorList>
    </citation>
    <scope>NUCLEOTIDE SEQUENCE [LARGE SCALE GENOMIC DNA]</scope>
    <source>
        <strain evidence="4">H4-8 / FGSC 9210</strain>
    </source>
</reference>
<dbReference type="eggNOG" id="ENOG502S60R">
    <property type="taxonomic scope" value="Eukaryota"/>
</dbReference>
<evidence type="ECO:0000313" key="4">
    <source>
        <dbReference type="Proteomes" id="UP000007431"/>
    </source>
</evidence>
<organism evidence="4">
    <name type="scientific">Schizophyllum commune (strain H4-8 / FGSC 9210)</name>
    <name type="common">Split gill fungus</name>
    <dbReference type="NCBI Taxonomy" id="578458"/>
    <lineage>
        <taxon>Eukaryota</taxon>
        <taxon>Fungi</taxon>
        <taxon>Dikarya</taxon>
        <taxon>Basidiomycota</taxon>
        <taxon>Agaricomycotina</taxon>
        <taxon>Agaricomycetes</taxon>
        <taxon>Agaricomycetidae</taxon>
        <taxon>Agaricales</taxon>
        <taxon>Schizophyllaceae</taxon>
        <taxon>Schizophyllum</taxon>
    </lineage>
</organism>
<dbReference type="AlphaFoldDB" id="D8PXK4"/>
<keyword evidence="2" id="KW-1133">Transmembrane helix</keyword>
<gene>
    <name evidence="3" type="ORF">SCHCODRAFT_66903</name>
</gene>
<dbReference type="Proteomes" id="UP000007431">
    <property type="component" value="Unassembled WGS sequence"/>
</dbReference>
<dbReference type="InParanoid" id="D8PXK4"/>
<dbReference type="PANTHER" id="PTHR39466:SF1">
    <property type="entry name" value="RGS DOMAIN-CONTAINING PROTEIN"/>
    <property type="match status" value="1"/>
</dbReference>
<evidence type="ECO:0000256" key="2">
    <source>
        <dbReference type="SAM" id="Phobius"/>
    </source>
</evidence>
<evidence type="ECO:0000256" key="1">
    <source>
        <dbReference type="SAM" id="MobiDB-lite"/>
    </source>
</evidence>
<feature type="transmembrane region" description="Helical" evidence="2">
    <location>
        <begin position="437"/>
        <end position="459"/>
    </location>
</feature>
<keyword evidence="2" id="KW-0812">Transmembrane</keyword>
<feature type="compositionally biased region" description="Low complexity" evidence="1">
    <location>
        <begin position="190"/>
        <end position="219"/>
    </location>
</feature>
<dbReference type="VEuPathDB" id="FungiDB:SCHCODRAFT_02725355"/>
<feature type="transmembrane region" description="Helical" evidence="2">
    <location>
        <begin position="114"/>
        <end position="135"/>
    </location>
</feature>
<dbReference type="OMA" id="YGVCMMI"/>
<evidence type="ECO:0000313" key="3">
    <source>
        <dbReference type="EMBL" id="EFI99690.1"/>
    </source>
</evidence>
<accession>D8PXK4</accession>
<keyword evidence="4" id="KW-1185">Reference proteome</keyword>
<keyword evidence="2" id="KW-0472">Membrane</keyword>
<feature type="transmembrane region" description="Helical" evidence="2">
    <location>
        <begin position="74"/>
        <end position="94"/>
    </location>
</feature>
<feature type="region of interest" description="Disordered" evidence="1">
    <location>
        <begin position="178"/>
        <end position="219"/>
    </location>
</feature>
<sequence length="466" mass="50860">MFYLRAKQTFLTPDADFELNVPSDLLAPFHAPTSSPYPDPTTFAPLAIQVRDMLQESLNRFVEAQFTNVGNQRAYCGIVAGAIFSLIGGVFPLLYNMFVHSTRWLRLTAIPGMWIGLIVLLSAMNGVCVGVYIFGDLRQLHKFELARPPISRPKPLTVQRNLISQPLAKTSALQSSINVLPSSPTPPRVSISSERSDSGSSIYTSGSETSGSSGSSIVSEDPPFIQISPAYHDDDPTCGPAQPDRGYPADFSMSSGAETFVPTAAFIHAFDTISDFDCTLEEGGSGDEGIDAEVHQPMSPFDFDKLPPRIHPLPRRGFGRELDFTICAPANSWSYTAPPFRAAYNKRAAEASSWATNSPQLGSPTLPWAVGDLEKGTTHCNETHLHTAETRCEDTDKRRRTPTEIKRGFNIVHAVPAFGVPLTRIRSPVIVRAQWEIVVRSAVFGFLICWAVVGALLAVPATPTRH</sequence>
<dbReference type="PANTHER" id="PTHR39466">
    <property type="entry name" value="RGS DOMAIN-CONTAINING PROTEIN"/>
    <property type="match status" value="1"/>
</dbReference>
<proteinExistence type="predicted"/>
<name>D8PXK4_SCHCM</name>
<dbReference type="EMBL" id="GL377304">
    <property type="protein sequence ID" value="EFI99690.1"/>
    <property type="molecule type" value="Genomic_DNA"/>
</dbReference>
<protein>
    <submittedName>
        <fullName evidence="3">Uncharacterized protein</fullName>
    </submittedName>
</protein>